<dbReference type="Pfam" id="PF01863">
    <property type="entry name" value="YgjP-like"/>
    <property type="match status" value="1"/>
</dbReference>
<dbReference type="AlphaFoldDB" id="Q5LGC8"/>
<dbReference type="PANTHER" id="PTHR30399">
    <property type="entry name" value="UNCHARACTERIZED PROTEIN YGJP"/>
    <property type="match status" value="1"/>
</dbReference>
<dbReference type="Proteomes" id="UP000006731">
    <property type="component" value="Chromosome"/>
</dbReference>
<proteinExistence type="predicted"/>
<dbReference type="PaxDb" id="272559-BF9343_1031"/>
<name>Q5LGC8_BACFN</name>
<dbReference type="Gene3D" id="3.30.2010.10">
    <property type="entry name" value="Metalloproteases ('zincins'), catalytic domain"/>
    <property type="match status" value="1"/>
</dbReference>
<sequence>MHIINVADIEIEVERKSIKNLHLAVYPPDARVHISMPDYLADDDARNFVLQKLEWLRTQIEEVLAQPRQTKRQFVSGESHYLFGQRYQLIVEELPHYANNMELKGNKLYMFLKPGTSIETRAELMRTWYRYHLKKELESMLQCWANKLKENPFKWQVKQMKTEWGSCIPSKRLLIFNLELARVPRECIEFVIVHEFCHFKVDTHNKIFEMLMNKRLPNWRTLRQKLNTFVALPYKE</sequence>
<dbReference type="HOGENOM" id="CLU_065947_1_1_10"/>
<dbReference type="eggNOG" id="COG1451">
    <property type="taxonomic scope" value="Bacteria"/>
</dbReference>
<dbReference type="InterPro" id="IPR053136">
    <property type="entry name" value="UTP_pyrophosphatase-like"/>
</dbReference>
<dbReference type="PANTHER" id="PTHR30399:SF1">
    <property type="entry name" value="UTP PYROPHOSPHATASE"/>
    <property type="match status" value="1"/>
</dbReference>
<dbReference type="InterPro" id="IPR002725">
    <property type="entry name" value="YgjP-like_metallopeptidase"/>
</dbReference>
<evidence type="ECO:0000313" key="2">
    <source>
        <dbReference type="Proteomes" id="UP000006731"/>
    </source>
</evidence>
<gene>
    <name evidence="1" type="ORF">BF9343_1031</name>
</gene>
<keyword evidence="2" id="KW-1185">Reference proteome</keyword>
<dbReference type="BioCyc" id="BFRA272559:G1GHZ-1125-MONOMER"/>
<dbReference type="RefSeq" id="WP_010992298.1">
    <property type="nucleotide sequence ID" value="NC_003228.3"/>
</dbReference>
<accession>A0A380YXF6</accession>
<dbReference type="GeneID" id="60366242"/>
<dbReference type="CDD" id="cd07344">
    <property type="entry name" value="M48_yhfN_like"/>
    <property type="match status" value="1"/>
</dbReference>
<dbReference type="EMBL" id="CR626927">
    <property type="protein sequence ID" value="CAH06812.1"/>
    <property type="molecule type" value="Genomic_DNA"/>
</dbReference>
<reference evidence="1 2" key="1">
    <citation type="journal article" date="2005" name="Science">
        <title>Extensive DNA inversions in the B. fragilis genome control variable gene expression.</title>
        <authorList>
            <person name="Cerdeno-Tarraga A.M."/>
            <person name="Patrick S."/>
            <person name="Crosmann L."/>
            <person name="Blakely G."/>
            <person name="Abratt V."/>
            <person name="Lennard N."/>
            <person name="Duerden B."/>
            <person name="Poxton I."/>
            <person name="Harris B."/>
            <person name="Quail M.A."/>
            <person name="Barron A."/>
            <person name="Clarck L."/>
            <person name="Corton C."/>
            <person name="Doggett J."/>
            <person name="Holden M.T.G."/>
            <person name="Larke N."/>
            <person name="Line A."/>
            <person name="Lord A."/>
            <person name="Norbertczak H."/>
            <person name="Ormond D."/>
            <person name="Price C."/>
            <person name="Rabbinowitsch E."/>
            <person name="Woodward J."/>
            <person name="Barrel B.G."/>
            <person name="Parkhill J."/>
        </authorList>
    </citation>
    <scope>NUCLEOTIDE SEQUENCE [LARGE SCALE GENOMIC DNA]</scope>
    <source>
        <strain evidence="2">ATCC 25285 / DSM 2151 / CCUG 4856 / JCM 11019 / LMG 10263 / NCTC 9343 / Onslow / VPI 2553 / EN-2</strain>
    </source>
</reference>
<evidence type="ECO:0000313" key="1">
    <source>
        <dbReference type="EMBL" id="CAH06812.1"/>
    </source>
</evidence>
<protein>
    <submittedName>
        <fullName evidence="1">Uncharacterized protein</fullName>
    </submittedName>
</protein>
<dbReference type="KEGG" id="bfs:BF9343_1031"/>
<accession>Q5LGC8</accession>
<organism evidence="1 2">
    <name type="scientific">Bacteroides fragilis (strain ATCC 25285 / DSM 2151 / CCUG 4856 / JCM 11019 / LMG 10263 / NCTC 9343 / Onslow / VPI 2553 / EN-2)</name>
    <dbReference type="NCBI Taxonomy" id="272559"/>
    <lineage>
        <taxon>Bacteria</taxon>
        <taxon>Pseudomonadati</taxon>
        <taxon>Bacteroidota</taxon>
        <taxon>Bacteroidia</taxon>
        <taxon>Bacteroidales</taxon>
        <taxon>Bacteroidaceae</taxon>
        <taxon>Bacteroides</taxon>
    </lineage>
</organism>